<feature type="compositionally biased region" description="Basic and acidic residues" evidence="5">
    <location>
        <begin position="238"/>
        <end position="250"/>
    </location>
</feature>
<gene>
    <name evidence="8" type="ORF">Ade02nite_85100</name>
</gene>
<dbReference type="Pfam" id="PF07730">
    <property type="entry name" value="HisKA_3"/>
    <property type="match status" value="1"/>
</dbReference>
<name>A0ABQ3YIN0_9ACTN</name>
<keyword evidence="4" id="KW-0175">Coiled coil</keyword>
<protein>
    <recommendedName>
        <fullName evidence="7">Signal transduction histidine kinase subgroup 3 dimerisation and phosphoacceptor domain-containing protein</fullName>
    </recommendedName>
</protein>
<feature type="transmembrane region" description="Helical" evidence="6">
    <location>
        <begin position="390"/>
        <end position="410"/>
    </location>
</feature>
<feature type="transmembrane region" description="Helical" evidence="6">
    <location>
        <begin position="267"/>
        <end position="288"/>
    </location>
</feature>
<evidence type="ECO:0000256" key="1">
    <source>
        <dbReference type="ARBA" id="ARBA00022679"/>
    </source>
</evidence>
<dbReference type="CDD" id="cd16917">
    <property type="entry name" value="HATPase_UhpB-NarQ-NarX-like"/>
    <property type="match status" value="1"/>
</dbReference>
<dbReference type="Proteomes" id="UP000609879">
    <property type="component" value="Unassembled WGS sequence"/>
</dbReference>
<keyword evidence="6" id="KW-1133">Transmembrane helix</keyword>
<feature type="domain" description="Signal transduction histidine kinase subgroup 3 dimerisation and phosphoacceptor" evidence="7">
    <location>
        <begin position="435"/>
        <end position="494"/>
    </location>
</feature>
<evidence type="ECO:0000256" key="4">
    <source>
        <dbReference type="SAM" id="Coils"/>
    </source>
</evidence>
<evidence type="ECO:0000256" key="6">
    <source>
        <dbReference type="SAM" id="Phobius"/>
    </source>
</evidence>
<keyword evidence="6" id="KW-0812">Transmembrane</keyword>
<comment type="caution">
    <text evidence="8">The sequence shown here is derived from an EMBL/GenBank/DDBJ whole genome shotgun (WGS) entry which is preliminary data.</text>
</comment>
<feature type="transmembrane region" description="Helical" evidence="6">
    <location>
        <begin position="142"/>
        <end position="162"/>
    </location>
</feature>
<dbReference type="EMBL" id="BOMI01000178">
    <property type="protein sequence ID" value="GID79869.1"/>
    <property type="molecule type" value="Genomic_DNA"/>
</dbReference>
<feature type="transmembrane region" description="Helical" evidence="6">
    <location>
        <begin position="344"/>
        <end position="362"/>
    </location>
</feature>
<feature type="transmembrane region" description="Helical" evidence="6">
    <location>
        <begin position="93"/>
        <end position="109"/>
    </location>
</feature>
<dbReference type="InterPro" id="IPR050482">
    <property type="entry name" value="Sensor_HK_TwoCompSys"/>
</dbReference>
<keyword evidence="9" id="KW-1185">Reference proteome</keyword>
<organism evidence="8 9">
    <name type="scientific">Paractinoplanes deccanensis</name>
    <dbReference type="NCBI Taxonomy" id="113561"/>
    <lineage>
        <taxon>Bacteria</taxon>
        <taxon>Bacillati</taxon>
        <taxon>Actinomycetota</taxon>
        <taxon>Actinomycetes</taxon>
        <taxon>Micromonosporales</taxon>
        <taxon>Micromonosporaceae</taxon>
        <taxon>Paractinoplanes</taxon>
    </lineage>
</organism>
<reference evidence="8 9" key="1">
    <citation type="submission" date="2021-01" db="EMBL/GenBank/DDBJ databases">
        <title>Whole genome shotgun sequence of Actinoplanes deccanensis NBRC 13994.</title>
        <authorList>
            <person name="Komaki H."/>
            <person name="Tamura T."/>
        </authorList>
    </citation>
    <scope>NUCLEOTIDE SEQUENCE [LARGE SCALE GENOMIC DNA]</scope>
    <source>
        <strain evidence="8 9">NBRC 13994</strain>
    </source>
</reference>
<sequence>MAGDGGERGALAPRLAWVLPLAFLCLLVPARAGAAVALGNGATGAAMTVALFALPLLYTVPRGRVIWDGHPRSLLAAQAVLTFLPFALFGRTWAVGLSGLLGGLLLLTLRPRVGWALFAAVVAAEAVLRLGVFGAYPQGGAQFVSAVFVVPIDTALPLFGLVRLADLVRELRAARTERARLAVAQERSRAVARLRAAVGGRLETVAEQARDAMAVLSRSPEQARASLAEAARVARQAAEEVRHTARDRPDPGPSAPPRTGNTVAPRLALLVLLVDLLVYAGHHLVIVADAASGAAATAAGMAATLGIVALQLYHSLAGRAWRVTFPVQVLLLLVLVAATTGDEHISGIGMAAFPAGSALLVLSGRWAWAVFGAVAASVGVHWLLLYPAGFAVAGFLVGVAASTGLAVYGLSRLTDLAERLEATRRELARAAVERERLRVAQDTHDLLGLGLSAVALKCDLARRLIGRDDARARGEAGALVRLAAQARADIRAVTTGGHGLSLHAELAAARELLASTGMDVRVRASPHRSLPADVDGVLATVLREAVTNVLRHARATRCEIQVVRHGGSVTLRVTNDGGTGGAPQQRTGGQGLANLATRAAALGGHVGSCAHGDDFELTVRIPV</sequence>
<keyword evidence="3" id="KW-0902">Two-component regulatory system</keyword>
<feature type="transmembrane region" description="Helical" evidence="6">
    <location>
        <begin position="294"/>
        <end position="313"/>
    </location>
</feature>
<feature type="transmembrane region" description="Helical" evidence="6">
    <location>
        <begin position="42"/>
        <end position="60"/>
    </location>
</feature>
<proteinExistence type="predicted"/>
<dbReference type="Gene3D" id="1.20.5.1930">
    <property type="match status" value="1"/>
</dbReference>
<evidence type="ECO:0000256" key="5">
    <source>
        <dbReference type="SAM" id="MobiDB-lite"/>
    </source>
</evidence>
<keyword evidence="6" id="KW-0472">Membrane</keyword>
<evidence type="ECO:0000313" key="9">
    <source>
        <dbReference type="Proteomes" id="UP000609879"/>
    </source>
</evidence>
<evidence type="ECO:0000313" key="8">
    <source>
        <dbReference type="EMBL" id="GID79869.1"/>
    </source>
</evidence>
<keyword evidence="2" id="KW-0418">Kinase</keyword>
<evidence type="ECO:0000256" key="2">
    <source>
        <dbReference type="ARBA" id="ARBA00022777"/>
    </source>
</evidence>
<dbReference type="PANTHER" id="PTHR24421">
    <property type="entry name" value="NITRATE/NITRITE SENSOR PROTEIN NARX-RELATED"/>
    <property type="match status" value="1"/>
</dbReference>
<feature type="region of interest" description="Disordered" evidence="5">
    <location>
        <begin position="238"/>
        <end position="260"/>
    </location>
</feature>
<dbReference type="InterPro" id="IPR036890">
    <property type="entry name" value="HATPase_C_sf"/>
</dbReference>
<accession>A0ABQ3YIN0</accession>
<evidence type="ECO:0000259" key="7">
    <source>
        <dbReference type="Pfam" id="PF07730"/>
    </source>
</evidence>
<keyword evidence="1" id="KW-0808">Transferase</keyword>
<dbReference type="PANTHER" id="PTHR24421:SF63">
    <property type="entry name" value="SENSOR HISTIDINE KINASE DESK"/>
    <property type="match status" value="1"/>
</dbReference>
<evidence type="ECO:0000256" key="3">
    <source>
        <dbReference type="ARBA" id="ARBA00023012"/>
    </source>
</evidence>
<dbReference type="SUPFAM" id="SSF55874">
    <property type="entry name" value="ATPase domain of HSP90 chaperone/DNA topoisomerase II/histidine kinase"/>
    <property type="match status" value="1"/>
</dbReference>
<feature type="transmembrane region" description="Helical" evidence="6">
    <location>
        <begin position="116"/>
        <end position="136"/>
    </location>
</feature>
<dbReference type="RefSeq" id="WP_203776512.1">
    <property type="nucleotide sequence ID" value="NZ_BAAABO010000055.1"/>
</dbReference>
<feature type="coiled-coil region" evidence="4">
    <location>
        <begin position="410"/>
        <end position="440"/>
    </location>
</feature>
<dbReference type="InterPro" id="IPR011712">
    <property type="entry name" value="Sig_transdc_His_kin_sub3_dim/P"/>
</dbReference>
<feature type="transmembrane region" description="Helical" evidence="6">
    <location>
        <begin position="320"/>
        <end position="338"/>
    </location>
</feature>
<dbReference type="Gene3D" id="3.30.565.10">
    <property type="entry name" value="Histidine kinase-like ATPase, C-terminal domain"/>
    <property type="match status" value="1"/>
</dbReference>